<comment type="caution">
    <text evidence="2">The sequence shown here is derived from an EMBL/GenBank/DDBJ whole genome shotgun (WGS) entry which is preliminary data.</text>
</comment>
<feature type="region of interest" description="Disordered" evidence="1">
    <location>
        <begin position="540"/>
        <end position="587"/>
    </location>
</feature>
<sequence>MPLPVVSRDDYGNLPPALVRACLVPHALGLVGCFPLKEGPDKERMLVARAAAALVLSGDDTDVLADAAAQPGGLPLPSELGPLGVAEAAARRPLDQAHHRMATLTVTVDWVPLPDQLAAGVAAALAEAVAGDQDQGRGSGGAGGGGATAGAGAGGGEDDRQSAGTALGTPRPSLPVLHVEAYCADSSHKAVTEIPLTRAALTQVLGEVPLEEEEEREEESRGRGPPSEAQRARSAAAAEAADLVTHLAGEALASAGGMMGGASPDTLRCLEALSAVLRPLVEERLVPRLALGPPDADAAAVADAERMLGVAAREERVSAAVAAAREARQAALTAYAASEAAKGRLSEDEANRAVFEGMNMWREEGGEERAAAAARAAEAEADAVQQQGALGHRGAAPGPDREEEARAAEALLRATAPGGFALLVARDLLTDTEAAVPGERPGAAAAGRVYVASAGGGGDDQDDGAAGATEAAGRPGARGAGGAGAMPTAHEALAATPSRQRQAASDMEVRGWADGGGRGGGMPALSGAFPLGLAFSAATPASAGDQSSTSPGSSRATSANPNTGRSDRRAAAGAVDPLGRPLPSGSTSGMFLDSGSVDDFAFAPAVALGYKSAGAGARGGTDGGGGAAGASETKDEDGSQPASSRPDVPRLAPWQSRRAGGSAAASTSAFATGATGQARGVKVLSKAVRVDGVPLVLTVFDTGPDGEDTSPMPSPSVGRRSVPHARCVASLRMSAYHSATGATVSLAVDRDAVCRALEQAEHEAGDDAAADGGPATQDDSAEAGWRACGSALGLPHGPRRLQAAPFTGTALVLLARGAAAAQSARQDSIAPDFAASVTFQTHSYNDLGLWPQMLRKGTTIWTKLDPHWLPAEQCATQTRVDNRTDPRGCFVLSHDTPDVGRRQYNSTDDVARILASPALRAFFADPDPQRKRRVAMCFKSSPGRCDATAASAGWRSLVTDTLAKLKRSIDQHGLNVEVLLDGDAAPNLPCLAQLWRPHNSTYISGGDPAGAFFSDSNVTAAWDRFLVLNEQQLVFPVAAALSWGKFAGQEQYPFLVWEPSDQPTIESLIDTYFSVGKPHLPAGMRFAINVDPVQLRVYAASRTGTAWSANVLPALSAPPMAVTVRSPAQPPAAPSPTPLPMPEAPGMPASGQTVLTFAAAGTPPTAVFSANEAAALGSPGAPFAAATDLPADPSWADQGAAAAASAASVVQLGQGSPDTLGGGGAGAAALLQTHVGSGADVAAAWAPVGGGRWGVLVADVHTDGFCQNSEVHNKQPVPSTCQLAQVGLSSTPSVLNYNTAPFDAWAAQARGQDAAGRMQTPCSNSVLAGALGMGGKPHASIAVGRAAPARGDAPGMAAAIVVAHQGLPAGSKDTGGCGIARQMDGVVVDGFALPPTAFE</sequence>
<feature type="compositionally biased region" description="Pro residues" evidence="1">
    <location>
        <begin position="1128"/>
        <end position="1145"/>
    </location>
</feature>
<evidence type="ECO:0000313" key="3">
    <source>
        <dbReference type="Proteomes" id="UP000324907"/>
    </source>
</evidence>
<feature type="region of interest" description="Disordered" evidence="1">
    <location>
        <begin position="366"/>
        <end position="406"/>
    </location>
</feature>
<dbReference type="EMBL" id="VLTL01000045">
    <property type="protein sequence ID" value="KAA0165659.1"/>
    <property type="molecule type" value="Genomic_DNA"/>
</dbReference>
<protein>
    <submittedName>
        <fullName evidence="2">Uncharacterized protein</fullName>
    </submittedName>
</protein>
<feature type="compositionally biased region" description="Gly residues" evidence="1">
    <location>
        <begin position="616"/>
        <end position="628"/>
    </location>
</feature>
<feature type="compositionally biased region" description="Gly residues" evidence="1">
    <location>
        <begin position="137"/>
        <end position="155"/>
    </location>
</feature>
<feature type="region of interest" description="Disordered" evidence="1">
    <location>
        <begin position="1123"/>
        <end position="1150"/>
    </location>
</feature>
<name>A0A5A8DKL0_CAFRO</name>
<feature type="compositionally biased region" description="Low complexity" evidence="1">
    <location>
        <begin position="371"/>
        <end position="398"/>
    </location>
</feature>
<feature type="compositionally biased region" description="Low complexity" evidence="1">
    <location>
        <begin position="547"/>
        <end position="559"/>
    </location>
</feature>
<feature type="compositionally biased region" description="Low complexity" evidence="1">
    <location>
        <begin position="464"/>
        <end position="475"/>
    </location>
</feature>
<organism evidence="2 3">
    <name type="scientific">Cafeteria roenbergensis</name>
    <name type="common">Marine flagellate</name>
    <dbReference type="NCBI Taxonomy" id="33653"/>
    <lineage>
        <taxon>Eukaryota</taxon>
        <taxon>Sar</taxon>
        <taxon>Stramenopiles</taxon>
        <taxon>Bigyra</taxon>
        <taxon>Opalozoa</taxon>
        <taxon>Bicosoecida</taxon>
        <taxon>Cafeteriaceae</taxon>
        <taxon>Cafeteria</taxon>
    </lineage>
</organism>
<feature type="region of interest" description="Disordered" evidence="1">
    <location>
        <begin position="614"/>
        <end position="660"/>
    </location>
</feature>
<evidence type="ECO:0000313" key="2">
    <source>
        <dbReference type="EMBL" id="KAA0165659.1"/>
    </source>
</evidence>
<gene>
    <name evidence="2" type="ORF">FNF28_03409</name>
</gene>
<feature type="region of interest" description="Disordered" evidence="1">
    <location>
        <begin position="132"/>
        <end position="171"/>
    </location>
</feature>
<dbReference type="Proteomes" id="UP000324907">
    <property type="component" value="Unassembled WGS sequence"/>
</dbReference>
<evidence type="ECO:0000256" key="1">
    <source>
        <dbReference type="SAM" id="MobiDB-lite"/>
    </source>
</evidence>
<feature type="region of interest" description="Disordered" evidence="1">
    <location>
        <begin position="454"/>
        <end position="518"/>
    </location>
</feature>
<feature type="compositionally biased region" description="Low complexity" evidence="1">
    <location>
        <begin position="223"/>
        <end position="237"/>
    </location>
</feature>
<feature type="region of interest" description="Disordered" evidence="1">
    <location>
        <begin position="206"/>
        <end position="237"/>
    </location>
</feature>
<accession>A0A5A8DKL0</accession>
<proteinExistence type="predicted"/>
<feature type="region of interest" description="Disordered" evidence="1">
    <location>
        <begin position="701"/>
        <end position="721"/>
    </location>
</feature>
<reference evidence="2 3" key="1">
    <citation type="submission" date="2019-07" db="EMBL/GenBank/DDBJ databases">
        <title>Genomes of Cafeteria roenbergensis.</title>
        <authorList>
            <person name="Fischer M.G."/>
            <person name="Hackl T."/>
            <person name="Roman M."/>
        </authorList>
    </citation>
    <scope>NUCLEOTIDE SEQUENCE [LARGE SCALE GENOMIC DNA]</scope>
    <source>
        <strain evidence="2 3">RCC970-E3</strain>
    </source>
</reference>